<keyword evidence="5" id="KW-1185">Reference proteome</keyword>
<dbReference type="EMBL" id="CASHTH010002272">
    <property type="protein sequence ID" value="CAI8027340.1"/>
    <property type="molecule type" value="Genomic_DNA"/>
</dbReference>
<evidence type="ECO:0000313" key="5">
    <source>
        <dbReference type="Proteomes" id="UP001174909"/>
    </source>
</evidence>
<dbReference type="PROSITE" id="PS50075">
    <property type="entry name" value="CARRIER"/>
    <property type="match status" value="1"/>
</dbReference>
<dbReference type="InterPro" id="IPR020845">
    <property type="entry name" value="AMP-binding_CS"/>
</dbReference>
<dbReference type="Gene3D" id="1.10.1200.10">
    <property type="entry name" value="ACP-like"/>
    <property type="match status" value="1"/>
</dbReference>
<name>A0AA35WUP4_GEOBA</name>
<dbReference type="Pfam" id="PF13193">
    <property type="entry name" value="AMP-binding_C"/>
    <property type="match status" value="1"/>
</dbReference>
<dbReference type="Gene3D" id="3.40.50.720">
    <property type="entry name" value="NAD(P)-binding Rossmann-like Domain"/>
    <property type="match status" value="1"/>
</dbReference>
<dbReference type="Gene3D" id="3.40.50.12780">
    <property type="entry name" value="N-terminal domain of ligase-like"/>
    <property type="match status" value="1"/>
</dbReference>
<dbReference type="PROSITE" id="PS00455">
    <property type="entry name" value="AMP_BINDING"/>
    <property type="match status" value="1"/>
</dbReference>
<dbReference type="InterPro" id="IPR010080">
    <property type="entry name" value="Thioester_reductase-like_dom"/>
</dbReference>
<dbReference type="PANTHER" id="PTHR44845">
    <property type="entry name" value="CARRIER DOMAIN-CONTAINING PROTEIN"/>
    <property type="match status" value="1"/>
</dbReference>
<dbReference type="SUPFAM" id="SSF51735">
    <property type="entry name" value="NAD(P)-binding Rossmann-fold domains"/>
    <property type="match status" value="1"/>
</dbReference>
<dbReference type="Pfam" id="PF07993">
    <property type="entry name" value="NAD_binding_4"/>
    <property type="match status" value="1"/>
</dbReference>
<reference evidence="4" key="1">
    <citation type="submission" date="2023-03" db="EMBL/GenBank/DDBJ databases">
        <authorList>
            <person name="Steffen K."/>
            <person name="Cardenas P."/>
        </authorList>
    </citation>
    <scope>NUCLEOTIDE SEQUENCE</scope>
</reference>
<dbReference type="NCBIfam" id="TIGR01746">
    <property type="entry name" value="Thioester-redct"/>
    <property type="match status" value="1"/>
</dbReference>
<evidence type="ECO:0000259" key="3">
    <source>
        <dbReference type="PROSITE" id="PS50075"/>
    </source>
</evidence>
<dbReference type="Pfam" id="PF00501">
    <property type="entry name" value="AMP-binding"/>
    <property type="match status" value="1"/>
</dbReference>
<dbReference type="Pfam" id="PF00550">
    <property type="entry name" value="PP-binding"/>
    <property type="match status" value="1"/>
</dbReference>
<dbReference type="Proteomes" id="UP001174909">
    <property type="component" value="Unassembled WGS sequence"/>
</dbReference>
<evidence type="ECO:0000256" key="2">
    <source>
        <dbReference type="ARBA" id="ARBA00022553"/>
    </source>
</evidence>
<organism evidence="4 5">
    <name type="scientific">Geodia barretti</name>
    <name type="common">Barrett's horny sponge</name>
    <dbReference type="NCBI Taxonomy" id="519541"/>
    <lineage>
        <taxon>Eukaryota</taxon>
        <taxon>Metazoa</taxon>
        <taxon>Porifera</taxon>
        <taxon>Demospongiae</taxon>
        <taxon>Heteroscleromorpha</taxon>
        <taxon>Tetractinellida</taxon>
        <taxon>Astrophorina</taxon>
        <taxon>Geodiidae</taxon>
        <taxon>Geodia</taxon>
    </lineage>
</organism>
<gene>
    <name evidence="4" type="ORF">GBAR_LOCUS15640</name>
</gene>
<feature type="domain" description="Carrier" evidence="3">
    <location>
        <begin position="525"/>
        <end position="602"/>
    </location>
</feature>
<dbReference type="InterPro" id="IPR036736">
    <property type="entry name" value="ACP-like_sf"/>
</dbReference>
<dbReference type="GO" id="GO:0031177">
    <property type="term" value="F:phosphopantetheine binding"/>
    <property type="evidence" value="ECO:0007669"/>
    <property type="project" value="InterPro"/>
</dbReference>
<dbReference type="InterPro" id="IPR013120">
    <property type="entry name" value="FAR_NAD-bd"/>
</dbReference>
<dbReference type="InterPro" id="IPR045851">
    <property type="entry name" value="AMP-bd_C_sf"/>
</dbReference>
<dbReference type="SMART" id="SM01294">
    <property type="entry name" value="PKS_PP_betabranch"/>
    <property type="match status" value="1"/>
</dbReference>
<evidence type="ECO:0000256" key="1">
    <source>
        <dbReference type="ARBA" id="ARBA00022450"/>
    </source>
</evidence>
<dbReference type="SUPFAM" id="SSF56801">
    <property type="entry name" value="Acetyl-CoA synthetase-like"/>
    <property type="match status" value="1"/>
</dbReference>
<dbReference type="AlphaFoldDB" id="A0AA35WUP4"/>
<protein>
    <submittedName>
        <fullName evidence="4">Linear gramicidin synthase subunit D</fullName>
    </submittedName>
</protein>
<dbReference type="CDD" id="cd05930">
    <property type="entry name" value="A_NRPS"/>
    <property type="match status" value="1"/>
</dbReference>
<keyword evidence="2" id="KW-0597">Phosphoprotein</keyword>
<proteinExistence type="predicted"/>
<dbReference type="SMART" id="SM00823">
    <property type="entry name" value="PKS_PP"/>
    <property type="match status" value="1"/>
</dbReference>
<dbReference type="InterPro" id="IPR000873">
    <property type="entry name" value="AMP-dep_synth/lig_dom"/>
</dbReference>
<dbReference type="InterPro" id="IPR009081">
    <property type="entry name" value="PP-bd_ACP"/>
</dbReference>
<dbReference type="InterPro" id="IPR025110">
    <property type="entry name" value="AMP-bd_C"/>
</dbReference>
<dbReference type="PANTHER" id="PTHR44845:SF6">
    <property type="entry name" value="BETA-ALANINE-ACTIVATING ENZYME"/>
    <property type="match status" value="1"/>
</dbReference>
<accession>A0AA35WUP4</accession>
<sequence length="992" mass="108660">MNSAESGLHRLFKAQAANTPDDPAIVFRGERTSYAQLDQATDALGAYLLDRGVSTDDPVGIFMETCPEYIVASIGTLKAGAAFMPMALDSPEPQLRAILSEAQPKVVITQARYLSRLKQLTGTHVLPIDSGQSWRDCYAATSGVEVASDDPAFLPYTSGTTGDPKGVMQTSGSVISSYFARYKFSSYAVGDRVACNIFFPWEFLRPLLKGGTVYVIPDDIVFLPRALTQFIAEHQISEVLFTPSLLQGILNSADPELLRDRLSSLRVVWLNGEVVPTSLLKLALDLFPISARVFNTYSISETHDTCTIELTNLSTEGMDACPVGLPMDGVTVRVLPEGLPPLAPSGVGELYIGGRGLARGYLKRPDLDAEKFVTLDGERYYATGDLAEVDARGMTTIVGRTDSMVKIRGYSVYLGAIEEALRKHCGVADAAVLAETQDETNKRLVAYVVRGPQATWKADTASRTSRDLRTVLERYLPPYMVPSHFVEMEALPLNQQTGKLDRKALPALREGGAGTKKPAQIPKHATATERRTALREVWSEALDVDSQSLQDDWNFFDLGGNSLTGLALTLSIEETFEIELSGTEVYEYPTISELAAYLEHRGPNMESNISLAEDSILAPDVAPKGGARVGRLGEASSVLITGATGFLGAFLLDELLRATGRDTRFYCLVRGRNTEPRTSANRILETQRFYGLAGQSMQHRIVSVHGDLTQPRMGLDDEEYQRLSDEIDLIFHCAASVNYAYPYAAAKLHTVGGTLEVLKFACNSTTKPIQYISSNGVFPGGDDTPYLENSQIDDFVDRMEGGYNQAKWVAERLVWSAVSRGLPVCVFRPGNIGHHSGTGTVNPNDFLSLIIKACARLGCTPMVPDWFFEMTPVDFLATAITRISDDPAHLGKVYNVVQQDPVPADQVFAYMERHGYATERVPLGEWKSRLAAMAERGEDMEMRVLVHSLDSVESYLSDTSSYDISRFAEAIAGFGLTMPPVDVAYVTKFLRT</sequence>
<dbReference type="Gene3D" id="3.30.300.30">
    <property type="match status" value="1"/>
</dbReference>
<dbReference type="InterPro" id="IPR020806">
    <property type="entry name" value="PKS_PP-bd"/>
</dbReference>
<keyword evidence="1" id="KW-0596">Phosphopantetheine</keyword>
<dbReference type="InterPro" id="IPR042099">
    <property type="entry name" value="ANL_N_sf"/>
</dbReference>
<evidence type="ECO:0000313" key="4">
    <source>
        <dbReference type="EMBL" id="CAI8027340.1"/>
    </source>
</evidence>
<dbReference type="SUPFAM" id="SSF47336">
    <property type="entry name" value="ACP-like"/>
    <property type="match status" value="1"/>
</dbReference>
<dbReference type="InterPro" id="IPR036291">
    <property type="entry name" value="NAD(P)-bd_dom_sf"/>
</dbReference>
<comment type="caution">
    <text evidence="4">The sequence shown here is derived from an EMBL/GenBank/DDBJ whole genome shotgun (WGS) entry which is preliminary data.</text>
</comment>
<dbReference type="CDD" id="cd05235">
    <property type="entry name" value="SDR_e1"/>
    <property type="match status" value="1"/>
</dbReference>